<evidence type="ECO:0000313" key="2">
    <source>
        <dbReference type="EMBL" id="CAL82802.1"/>
    </source>
</evidence>
<evidence type="ECO:0000259" key="1">
    <source>
        <dbReference type="Pfam" id="PF12728"/>
    </source>
</evidence>
<keyword evidence="3" id="KW-1185">Reference proteome</keyword>
<dbReference type="PATRIC" id="fig|413999.7.peg.1238"/>
<name>A5I190_CLOBH</name>
<dbReference type="InterPro" id="IPR041657">
    <property type="entry name" value="HTH_17"/>
</dbReference>
<evidence type="ECO:0000313" key="3">
    <source>
        <dbReference type="Proteomes" id="UP000001986"/>
    </source>
</evidence>
<sequence length="88" mass="10307">MKYMLTPQEFAQECELSYQQVLQMCKNKEISALKTEGGHFKIPEKELDIFKNSGYVTKEEYLRVIRENEKLKTVIKNCMNLLSATNNL</sequence>
<reference evidence="2 3" key="1">
    <citation type="journal article" date="2007" name="Genome Res.">
        <title>Genome sequence of a proteolytic (Group I) Clostridium botulinum strain Hall A and comparative analysis of the clostridial genomes.</title>
        <authorList>
            <person name="Sebaihia M."/>
            <person name="Peck M.W."/>
            <person name="Minton N.P."/>
            <person name="Thomson N.R."/>
            <person name="Holden M.T.G."/>
            <person name="Mitchell W.J."/>
            <person name="Carter A.T."/>
            <person name="Bentley S.D."/>
            <person name="Mason D.R."/>
            <person name="Crossman L."/>
            <person name="Paul C.J."/>
            <person name="Ivens A."/>
            <person name="Wells-Bennik M.H.J."/>
            <person name="Davis I.J."/>
            <person name="Cerdeno-Tarraga A.M."/>
            <person name="Churcher C."/>
            <person name="Quail M.A."/>
            <person name="Chillingworth T."/>
            <person name="Feltwell T."/>
            <person name="Fraser A."/>
            <person name="Goodhead I."/>
            <person name="Hance Z."/>
            <person name="Jagels K."/>
            <person name="Larke N."/>
            <person name="Maddison M."/>
            <person name="Moule S."/>
            <person name="Mungall K."/>
            <person name="Norbertczak H."/>
            <person name="Rabbinowitsch E."/>
            <person name="Sanders M."/>
            <person name="Simmonds M."/>
            <person name="White B."/>
            <person name="Whithead S."/>
            <person name="Parkhill J."/>
        </authorList>
    </citation>
    <scope>NUCLEOTIDE SEQUENCE [LARGE SCALE GENOMIC DNA]</scope>
    <source>
        <strain evidence="3">Hall / ATCC 3502 / NCTC 13319 / Type A [Sanger]</strain>
    </source>
</reference>
<dbReference type="NCBIfam" id="TIGR01764">
    <property type="entry name" value="excise"/>
    <property type="match status" value="1"/>
</dbReference>
<feature type="domain" description="Helix-turn-helix" evidence="1">
    <location>
        <begin position="4"/>
        <end position="53"/>
    </location>
</feature>
<protein>
    <submittedName>
        <fullName evidence="2">DNA-binding protein</fullName>
    </submittedName>
</protein>
<dbReference type="GO" id="GO:0003677">
    <property type="term" value="F:DNA binding"/>
    <property type="evidence" value="ECO:0007669"/>
    <property type="project" value="UniProtKB-KW"/>
</dbReference>
<dbReference type="Pfam" id="PF12728">
    <property type="entry name" value="HTH_17"/>
    <property type="match status" value="1"/>
</dbReference>
<accession>A5I190</accession>
<organism evidence="2 3">
    <name type="scientific">Clostridium botulinum (strain Hall / ATCC 3502 / NCTC 13319 / Type A)</name>
    <dbReference type="NCBI Taxonomy" id="441771"/>
    <lineage>
        <taxon>Bacteria</taxon>
        <taxon>Bacillati</taxon>
        <taxon>Bacillota</taxon>
        <taxon>Clostridia</taxon>
        <taxon>Eubacteriales</taxon>
        <taxon>Clostridiaceae</taxon>
        <taxon>Clostridium</taxon>
    </lineage>
</organism>
<dbReference type="EMBL" id="AM412317">
    <property type="protein sequence ID" value="CAL82802.1"/>
    <property type="molecule type" value="Genomic_DNA"/>
</dbReference>
<dbReference type="KEGG" id="cbo:CBO1250"/>
<proteinExistence type="predicted"/>
<dbReference type="Proteomes" id="UP000001986">
    <property type="component" value="Chromosome"/>
</dbReference>
<keyword evidence="2" id="KW-0238">DNA-binding</keyword>
<gene>
    <name evidence="2" type="ordered locus">CBO1250</name>
</gene>
<dbReference type="HOGENOM" id="CLU_168833_0_0_9"/>
<dbReference type="AlphaFoldDB" id="A5I190"/>
<dbReference type="InterPro" id="IPR010093">
    <property type="entry name" value="SinI_DNA-bd"/>
</dbReference>